<evidence type="ECO:0000313" key="1">
    <source>
        <dbReference type="EMBL" id="MBB4041990.1"/>
    </source>
</evidence>
<comment type="caution">
    <text evidence="1">The sequence shown here is derived from an EMBL/GenBank/DDBJ whole genome shotgun (WGS) entry which is preliminary data.</text>
</comment>
<name>A0A7W6II97_9HYPH</name>
<dbReference type="AlphaFoldDB" id="A0A7W6II97"/>
<dbReference type="EMBL" id="JACIDC010000018">
    <property type="protein sequence ID" value="MBB4041990.1"/>
    <property type="molecule type" value="Genomic_DNA"/>
</dbReference>
<evidence type="ECO:0000313" key="2">
    <source>
        <dbReference type="Proteomes" id="UP000519439"/>
    </source>
</evidence>
<reference evidence="1 2" key="1">
    <citation type="submission" date="2020-08" db="EMBL/GenBank/DDBJ databases">
        <title>Genomic Encyclopedia of Type Strains, Phase IV (KMG-IV): sequencing the most valuable type-strain genomes for metagenomic binning, comparative biology and taxonomic classification.</title>
        <authorList>
            <person name="Goeker M."/>
        </authorList>
    </citation>
    <scope>NUCLEOTIDE SEQUENCE [LARGE SCALE GENOMIC DNA]</scope>
    <source>
        <strain evidence="1 2">DSM 15743</strain>
    </source>
</reference>
<accession>A0A7W6II97</accession>
<sequence>MEEAFQEGRLAGLAEAADMAETYAFRKINGGPVQLGMDRSMIIVTQFWLSEHIRARAEERPEPKREPLDPAP</sequence>
<organism evidence="1 2">
    <name type="scientific">Microvirga flocculans</name>
    <dbReference type="NCBI Taxonomy" id="217168"/>
    <lineage>
        <taxon>Bacteria</taxon>
        <taxon>Pseudomonadati</taxon>
        <taxon>Pseudomonadota</taxon>
        <taxon>Alphaproteobacteria</taxon>
        <taxon>Hyphomicrobiales</taxon>
        <taxon>Methylobacteriaceae</taxon>
        <taxon>Microvirga</taxon>
    </lineage>
</organism>
<gene>
    <name evidence="1" type="ORF">GGR34_003675</name>
</gene>
<keyword evidence="2" id="KW-1185">Reference proteome</keyword>
<protein>
    <submittedName>
        <fullName evidence="1">Uncharacterized protein</fullName>
    </submittedName>
</protein>
<dbReference type="Proteomes" id="UP000519439">
    <property type="component" value="Unassembled WGS sequence"/>
</dbReference>
<proteinExistence type="predicted"/>
<dbReference type="RefSeq" id="WP_027316038.1">
    <property type="nucleotide sequence ID" value="NZ_JACIDC010000018.1"/>
</dbReference>